<proteinExistence type="predicted"/>
<dbReference type="InterPro" id="IPR000297">
    <property type="entry name" value="PPIase_PpiC"/>
</dbReference>
<dbReference type="Proteomes" id="UP001198893">
    <property type="component" value="Unassembled WGS sequence"/>
</dbReference>
<reference evidence="4" key="1">
    <citation type="submission" date="2021-10" db="EMBL/GenBank/DDBJ databases">
        <title>Anaerobic single-cell dispensing facilitates the cultivation of human gut bacteria.</title>
        <authorList>
            <person name="Afrizal A."/>
        </authorList>
    </citation>
    <scope>NUCLEOTIDE SEQUENCE</scope>
    <source>
        <strain evidence="4">CLA-AA-H204</strain>
    </source>
</reference>
<gene>
    <name evidence="4" type="ORF">LKD47_13980</name>
</gene>
<name>A0AAW4WKT7_9FIRM</name>
<evidence type="ECO:0000313" key="4">
    <source>
        <dbReference type="EMBL" id="MCC2243386.1"/>
    </source>
</evidence>
<protein>
    <submittedName>
        <fullName evidence="4">Peptidyl-prolyl cis-trans isomerase</fullName>
    </submittedName>
</protein>
<dbReference type="SUPFAM" id="SSF109998">
    <property type="entry name" value="Triger factor/SurA peptide-binding domain-like"/>
    <property type="match status" value="1"/>
</dbReference>
<evidence type="ECO:0000256" key="1">
    <source>
        <dbReference type="PROSITE-ProRule" id="PRU00278"/>
    </source>
</evidence>
<feature type="domain" description="PpiC" evidence="3">
    <location>
        <begin position="176"/>
        <end position="289"/>
    </location>
</feature>
<sequence>MRFKKFTALALAVVTAASVAMTGCGSRIDEDAVVATLGDKEISLGLANFMAQYTAVSYDSYITMGYAKENMWSQDLSGNGKTMQDNVKDGILTQIQTNYLLEDHMKDYGVEITDEELSDIDTAAQQFMDDNSKEAIRTMGAKKEYVAEMLRLNLIQKKMHNAIIATVDTEVSDEEAAQRTFSYIKVSTEAHYDDSKNYVEYTDDEKAELEKTAEKIAEEAKTDFDAAATDNGYTVSTYSYGSDEIGEDGTATGSMDASIITAADALKEGEVSSMISVDGKGYYVIRLDSEFDRDATDKEKETIVSQRQSDKYTEVCDSYKEEKEWTVNDDVWAAVNFDKLYTIKKTDTETESVSETETASETATE</sequence>
<dbReference type="EMBL" id="JAJEQW010000020">
    <property type="protein sequence ID" value="MCC2243386.1"/>
    <property type="molecule type" value="Genomic_DNA"/>
</dbReference>
<evidence type="ECO:0000313" key="5">
    <source>
        <dbReference type="Proteomes" id="UP001198893"/>
    </source>
</evidence>
<dbReference type="Gene3D" id="3.10.50.40">
    <property type="match status" value="1"/>
</dbReference>
<evidence type="ECO:0000256" key="2">
    <source>
        <dbReference type="SAM" id="SignalP"/>
    </source>
</evidence>
<keyword evidence="1 4" id="KW-0413">Isomerase</keyword>
<feature type="chain" id="PRO_5043565800" evidence="2">
    <location>
        <begin position="23"/>
        <end position="365"/>
    </location>
</feature>
<dbReference type="RefSeq" id="WP_227710805.1">
    <property type="nucleotide sequence ID" value="NZ_JAJEQW010000020.1"/>
</dbReference>
<comment type="caution">
    <text evidence="4">The sequence shown here is derived from an EMBL/GenBank/DDBJ whole genome shotgun (WGS) entry which is preliminary data.</text>
</comment>
<accession>A0AAW4WKT7</accession>
<evidence type="ECO:0000259" key="3">
    <source>
        <dbReference type="PROSITE" id="PS50198"/>
    </source>
</evidence>
<dbReference type="PROSITE" id="PS50198">
    <property type="entry name" value="PPIC_PPIASE_2"/>
    <property type="match status" value="1"/>
</dbReference>
<organism evidence="4 5">
    <name type="scientific">Roseburia amylophila</name>
    <dbReference type="NCBI Taxonomy" id="2981794"/>
    <lineage>
        <taxon>Bacteria</taxon>
        <taxon>Bacillati</taxon>
        <taxon>Bacillota</taxon>
        <taxon>Clostridia</taxon>
        <taxon>Lachnospirales</taxon>
        <taxon>Lachnospiraceae</taxon>
        <taxon>Roseburia</taxon>
    </lineage>
</organism>
<feature type="signal peptide" evidence="2">
    <location>
        <begin position="1"/>
        <end position="22"/>
    </location>
</feature>
<dbReference type="GO" id="GO:0003755">
    <property type="term" value="F:peptidyl-prolyl cis-trans isomerase activity"/>
    <property type="evidence" value="ECO:0007669"/>
    <property type="project" value="UniProtKB-KW"/>
</dbReference>
<keyword evidence="2" id="KW-0732">Signal</keyword>
<dbReference type="InterPro" id="IPR027304">
    <property type="entry name" value="Trigger_fact/SurA_dom_sf"/>
</dbReference>
<keyword evidence="1" id="KW-0697">Rotamase</keyword>
<dbReference type="InterPro" id="IPR046357">
    <property type="entry name" value="PPIase_dom_sf"/>
</dbReference>
<dbReference type="PROSITE" id="PS51257">
    <property type="entry name" value="PROKAR_LIPOPROTEIN"/>
    <property type="match status" value="1"/>
</dbReference>
<dbReference type="AlphaFoldDB" id="A0AAW4WKT7"/>